<feature type="compositionally biased region" description="Low complexity" evidence="1">
    <location>
        <begin position="31"/>
        <end position="43"/>
    </location>
</feature>
<dbReference type="AlphaFoldDB" id="A0AAC8YY41"/>
<gene>
    <name evidence="3" type="ORF">ATM17_05035</name>
</gene>
<evidence type="ECO:0000313" key="4">
    <source>
        <dbReference type="Proteomes" id="UP000076088"/>
    </source>
</evidence>
<dbReference type="Pfam" id="PF12276">
    <property type="entry name" value="DUF3617"/>
    <property type="match status" value="1"/>
</dbReference>
<dbReference type="KEGG" id="smaz:LH19_05075"/>
<feature type="region of interest" description="Disordered" evidence="1">
    <location>
        <begin position="23"/>
        <end position="48"/>
    </location>
</feature>
<dbReference type="EMBL" id="CP013344">
    <property type="protein sequence ID" value="AMU88408.1"/>
    <property type="molecule type" value="Genomic_DNA"/>
</dbReference>
<evidence type="ECO:0000256" key="2">
    <source>
        <dbReference type="SAM" id="SignalP"/>
    </source>
</evidence>
<evidence type="ECO:0008006" key="5">
    <source>
        <dbReference type="Google" id="ProtNLM"/>
    </source>
</evidence>
<reference evidence="4" key="1">
    <citation type="submission" date="2015-11" db="EMBL/GenBank/DDBJ databases">
        <title>Complete genome sequence of a polyethylene-glycol degrader Sphingopyxis macrogoltabida 203N (NBRC 111659).</title>
        <authorList>
            <person name="Yoshiyuki O."/>
            <person name="Shouta N."/>
            <person name="Nagata Y."/>
            <person name="Numata M."/>
            <person name="Tsuchikane K."/>
            <person name="Hosoyama A."/>
            <person name="Yamazoe A."/>
            <person name="Tsuda M."/>
            <person name="Fujita N."/>
            <person name="Kawai F."/>
        </authorList>
    </citation>
    <scope>NUCLEOTIDE SEQUENCE [LARGE SCALE GENOMIC DNA]</scope>
    <source>
        <strain evidence="4">203N</strain>
    </source>
</reference>
<proteinExistence type="predicted"/>
<evidence type="ECO:0000313" key="3">
    <source>
        <dbReference type="EMBL" id="AMU88408.1"/>
    </source>
</evidence>
<reference evidence="3 4" key="2">
    <citation type="journal article" date="2016" name="Genome Announc.">
        <title>Complete Genome Sequence of Sphingopyxis macrogoltabida Strain 203N (NBRC 111659), a Polyethylene Glycol Degrader.</title>
        <authorList>
            <person name="Ohtsubo Y."/>
            <person name="Nonoyama S."/>
            <person name="Nagata Y."/>
            <person name="Numata M."/>
            <person name="Tsuchikane K."/>
            <person name="Hosoyama A."/>
            <person name="Yamazoe A."/>
            <person name="Tsuda M."/>
            <person name="Fujita N."/>
            <person name="Kawai F."/>
        </authorList>
    </citation>
    <scope>NUCLEOTIDE SEQUENCE [LARGE SCALE GENOMIC DNA]</scope>
    <source>
        <strain evidence="3 4">203N</strain>
    </source>
</reference>
<keyword evidence="4" id="KW-1185">Reference proteome</keyword>
<dbReference type="Proteomes" id="UP000076088">
    <property type="component" value="Chromosome"/>
</dbReference>
<dbReference type="PROSITE" id="PS51257">
    <property type="entry name" value="PROKAR_LIPOPROTEIN"/>
    <property type="match status" value="1"/>
</dbReference>
<accession>A0AAC8YY41</accession>
<keyword evidence="2" id="KW-0732">Signal</keyword>
<sequence length="180" mass="18260">MKKFVTVAVLSASLAVAGCGKSDSSADAGAEKAGGTSTASSSAPVKREAGNWKTDIKLVKFDMPGVPDNMKDQMAKQFAAASGTEQCVTQAQVDQENAADALSKGFGEGCTWAKKEIGGSTIDVAGTCTSNGQKVELAMNGTMAAKKTDVLVTSKGPAPAGGQMEMQMQVTSTNVGPCKA</sequence>
<feature type="signal peptide" evidence="2">
    <location>
        <begin position="1"/>
        <end position="17"/>
    </location>
</feature>
<dbReference type="InterPro" id="IPR022061">
    <property type="entry name" value="DUF3617"/>
</dbReference>
<organism evidence="3 4">
    <name type="scientific">Sphingopyxis macrogoltabida</name>
    <name type="common">Sphingomonas macrogoltabidus</name>
    <dbReference type="NCBI Taxonomy" id="33050"/>
    <lineage>
        <taxon>Bacteria</taxon>
        <taxon>Pseudomonadati</taxon>
        <taxon>Pseudomonadota</taxon>
        <taxon>Alphaproteobacteria</taxon>
        <taxon>Sphingomonadales</taxon>
        <taxon>Sphingomonadaceae</taxon>
        <taxon>Sphingopyxis</taxon>
    </lineage>
</organism>
<protein>
    <recommendedName>
        <fullName evidence="5">DUF3617 domain-containing protein</fullName>
    </recommendedName>
</protein>
<dbReference type="RefSeq" id="WP_054725357.1">
    <property type="nucleotide sequence ID" value="NZ_CP009429.1"/>
</dbReference>
<feature type="chain" id="PRO_5042272081" description="DUF3617 domain-containing protein" evidence="2">
    <location>
        <begin position="18"/>
        <end position="180"/>
    </location>
</feature>
<evidence type="ECO:0000256" key="1">
    <source>
        <dbReference type="SAM" id="MobiDB-lite"/>
    </source>
</evidence>
<name>A0AAC8YY41_SPHMC</name>